<dbReference type="PANTHER" id="PTHR43214">
    <property type="entry name" value="TWO-COMPONENT RESPONSE REGULATOR"/>
    <property type="match status" value="1"/>
</dbReference>
<dbReference type="InterPro" id="IPR058245">
    <property type="entry name" value="NreC/VraR/RcsB-like_REC"/>
</dbReference>
<evidence type="ECO:0000256" key="1">
    <source>
        <dbReference type="ARBA" id="ARBA00022553"/>
    </source>
</evidence>
<gene>
    <name evidence="6" type="ORF">LC586_15575</name>
</gene>
<dbReference type="SUPFAM" id="SSF46894">
    <property type="entry name" value="C-terminal effector domain of the bipartite response regulators"/>
    <property type="match status" value="1"/>
</dbReference>
<dbReference type="Pfam" id="PF00072">
    <property type="entry name" value="Response_reg"/>
    <property type="match status" value="1"/>
</dbReference>
<sequence>MDSSCELRIFTDCPRIQFFKTQKSMIRVLIIDDYPILRLGIRTALESVNIQVQEADSGEQGLQQVRDTHPDVVILKIDLPDVSGIDLISEINQEFPHVKIVVLSGHSDEGLLKMAFNAGANSYLLSDTRADILLYAVEMSYQGQCWIDPRLSRSILDIKEEDNSLRKGKKFGESLTSMEMRVLKLMAVGFSNERIADNLHVSPGSIRGYTNSLNLKLGAQNRTHAVFRAICLGYINYKSLFSEISGDENLEAV</sequence>
<protein>
    <submittedName>
        <fullName evidence="6">Response regulator transcription factor</fullName>
    </submittedName>
</protein>
<proteinExistence type="predicted"/>
<dbReference type="PROSITE" id="PS50043">
    <property type="entry name" value="HTH_LUXR_2"/>
    <property type="match status" value="1"/>
</dbReference>
<feature type="domain" description="HTH luxR-type" evidence="4">
    <location>
        <begin position="168"/>
        <end position="233"/>
    </location>
</feature>
<dbReference type="EMBL" id="JAIVFQ010000019">
    <property type="protein sequence ID" value="MCC5600603.1"/>
    <property type="molecule type" value="Genomic_DNA"/>
</dbReference>
<dbReference type="PROSITE" id="PS00622">
    <property type="entry name" value="HTH_LUXR_1"/>
    <property type="match status" value="1"/>
</dbReference>
<dbReference type="SMART" id="SM00421">
    <property type="entry name" value="HTH_LUXR"/>
    <property type="match status" value="1"/>
</dbReference>
<evidence type="ECO:0000256" key="3">
    <source>
        <dbReference type="PROSITE-ProRule" id="PRU00169"/>
    </source>
</evidence>
<dbReference type="PRINTS" id="PR00038">
    <property type="entry name" value="HTHLUXR"/>
</dbReference>
<evidence type="ECO:0000313" key="7">
    <source>
        <dbReference type="Proteomes" id="UP001199525"/>
    </source>
</evidence>
<comment type="caution">
    <text evidence="3">Lacks conserved residue(s) required for the propagation of feature annotation.</text>
</comment>
<keyword evidence="7" id="KW-1185">Reference proteome</keyword>
<accession>A0ABS8I8Z4</accession>
<evidence type="ECO:0000259" key="5">
    <source>
        <dbReference type="PROSITE" id="PS50110"/>
    </source>
</evidence>
<dbReference type="InterPro" id="IPR039420">
    <property type="entry name" value="WalR-like"/>
</dbReference>
<keyword evidence="2" id="KW-0238">DNA-binding</keyword>
<dbReference type="CDD" id="cd06170">
    <property type="entry name" value="LuxR_C_like"/>
    <property type="match status" value="1"/>
</dbReference>
<dbReference type="PROSITE" id="PS50110">
    <property type="entry name" value="RESPONSE_REGULATORY"/>
    <property type="match status" value="1"/>
</dbReference>
<dbReference type="InterPro" id="IPR011006">
    <property type="entry name" value="CheY-like_superfamily"/>
</dbReference>
<dbReference type="InterPro" id="IPR000792">
    <property type="entry name" value="Tscrpt_reg_LuxR_C"/>
</dbReference>
<name>A0ABS8I8Z4_9NOSO</name>
<evidence type="ECO:0000256" key="2">
    <source>
        <dbReference type="ARBA" id="ARBA00023125"/>
    </source>
</evidence>
<dbReference type="SMART" id="SM00448">
    <property type="entry name" value="REC"/>
    <property type="match status" value="1"/>
</dbReference>
<reference evidence="6 7" key="1">
    <citation type="journal article" date="2021" name="Microorganisms">
        <title>Genome Evolution of Filamentous Cyanobacterium Nostoc Species: From Facultative Symbiosis to Free Living.</title>
        <authorList>
            <person name="Huo D."/>
            <person name="Li H."/>
            <person name="Cai F."/>
            <person name="Guo X."/>
            <person name="Qiao Z."/>
            <person name="Wang W."/>
            <person name="Yu G."/>
            <person name="Li R."/>
        </authorList>
    </citation>
    <scope>NUCLEOTIDE SEQUENCE [LARGE SCALE GENOMIC DNA]</scope>
    <source>
        <strain evidence="6 7">CHAB 5714</strain>
    </source>
</reference>
<comment type="caution">
    <text evidence="6">The sequence shown here is derived from an EMBL/GenBank/DDBJ whole genome shotgun (WGS) entry which is preliminary data.</text>
</comment>
<feature type="domain" description="Response regulatory" evidence="5">
    <location>
        <begin position="27"/>
        <end position="141"/>
    </location>
</feature>
<dbReference type="Pfam" id="PF00196">
    <property type="entry name" value="GerE"/>
    <property type="match status" value="1"/>
</dbReference>
<dbReference type="Proteomes" id="UP001199525">
    <property type="component" value="Unassembled WGS sequence"/>
</dbReference>
<dbReference type="Gene3D" id="3.40.50.2300">
    <property type="match status" value="1"/>
</dbReference>
<dbReference type="InterPro" id="IPR016032">
    <property type="entry name" value="Sig_transdc_resp-reg_C-effctor"/>
</dbReference>
<keyword evidence="1" id="KW-0597">Phosphoprotein</keyword>
<organism evidence="6 7">
    <name type="scientific">Nostoc favosum CHAB5714</name>
    <dbReference type="NCBI Taxonomy" id="2780399"/>
    <lineage>
        <taxon>Bacteria</taxon>
        <taxon>Bacillati</taxon>
        <taxon>Cyanobacteriota</taxon>
        <taxon>Cyanophyceae</taxon>
        <taxon>Nostocales</taxon>
        <taxon>Nostocaceae</taxon>
        <taxon>Nostoc</taxon>
        <taxon>Nostoc favosum</taxon>
    </lineage>
</organism>
<dbReference type="InterPro" id="IPR001789">
    <property type="entry name" value="Sig_transdc_resp-reg_receiver"/>
</dbReference>
<dbReference type="SUPFAM" id="SSF52172">
    <property type="entry name" value="CheY-like"/>
    <property type="match status" value="1"/>
</dbReference>
<evidence type="ECO:0000313" key="6">
    <source>
        <dbReference type="EMBL" id="MCC5600603.1"/>
    </source>
</evidence>
<dbReference type="PANTHER" id="PTHR43214:SF43">
    <property type="entry name" value="TWO-COMPONENT RESPONSE REGULATOR"/>
    <property type="match status" value="1"/>
</dbReference>
<dbReference type="CDD" id="cd17535">
    <property type="entry name" value="REC_NarL-like"/>
    <property type="match status" value="1"/>
</dbReference>
<evidence type="ECO:0000259" key="4">
    <source>
        <dbReference type="PROSITE" id="PS50043"/>
    </source>
</evidence>